<name>A0A398BPB1_9RHOB</name>
<evidence type="ECO:0000313" key="3">
    <source>
        <dbReference type="Proteomes" id="UP000266649"/>
    </source>
</evidence>
<feature type="signal peptide" evidence="1">
    <location>
        <begin position="1"/>
        <end position="24"/>
    </location>
</feature>
<dbReference type="AlphaFoldDB" id="A0A398BPB1"/>
<keyword evidence="1" id="KW-0732">Signal</keyword>
<organism evidence="2 3">
    <name type="scientific">Gemmobacter lutimaris</name>
    <dbReference type="NCBI Taxonomy" id="2306023"/>
    <lineage>
        <taxon>Bacteria</taxon>
        <taxon>Pseudomonadati</taxon>
        <taxon>Pseudomonadota</taxon>
        <taxon>Alphaproteobacteria</taxon>
        <taxon>Rhodobacterales</taxon>
        <taxon>Paracoccaceae</taxon>
        <taxon>Gemmobacter</taxon>
    </lineage>
</organism>
<accession>A0A398BPB1</accession>
<keyword evidence="3" id="KW-1185">Reference proteome</keyword>
<dbReference type="Proteomes" id="UP000266649">
    <property type="component" value="Unassembled WGS sequence"/>
</dbReference>
<protein>
    <submittedName>
        <fullName evidence="2">Uncharacterized protein</fullName>
    </submittedName>
</protein>
<sequence length="152" mass="15082">MTQKTVSLAMAAAALACIDPDAYAASTVTTGWVSADNFQDFMGVVLAGDLGTNATLDAKIEQATSAAGAGAKDITGAAITQLTQAGGDSNKQAIIAFSSSDLDANGGYTHFRLSMTVGTATSDAAALVLGATPRFGPASGDDASTVDEIVTV</sequence>
<evidence type="ECO:0000313" key="2">
    <source>
        <dbReference type="EMBL" id="RID91544.1"/>
    </source>
</evidence>
<feature type="chain" id="PRO_5017446833" evidence="1">
    <location>
        <begin position="25"/>
        <end position="152"/>
    </location>
</feature>
<dbReference type="PROSITE" id="PS51257">
    <property type="entry name" value="PROKAR_LIPOPROTEIN"/>
    <property type="match status" value="1"/>
</dbReference>
<dbReference type="EMBL" id="QXXQ01000006">
    <property type="protein sequence ID" value="RID91544.1"/>
    <property type="molecule type" value="Genomic_DNA"/>
</dbReference>
<reference evidence="2 3" key="1">
    <citation type="submission" date="2018-09" db="EMBL/GenBank/DDBJ databases">
        <title>Gemmobacter lutimaris sp. nov., a marine bacterium isolated from tidal flat.</title>
        <authorList>
            <person name="Lee D.W."/>
            <person name="Yoo Y."/>
            <person name="Kim J.-J."/>
            <person name="Kim B.S."/>
        </authorList>
    </citation>
    <scope>NUCLEOTIDE SEQUENCE [LARGE SCALE GENOMIC DNA]</scope>
    <source>
        <strain evidence="2 3">YJ-T1-11</strain>
    </source>
</reference>
<dbReference type="OrthoDB" id="7565054at2"/>
<evidence type="ECO:0000256" key="1">
    <source>
        <dbReference type="SAM" id="SignalP"/>
    </source>
</evidence>
<dbReference type="RefSeq" id="WP_119135148.1">
    <property type="nucleotide sequence ID" value="NZ_QXXQ01000006.1"/>
</dbReference>
<proteinExistence type="predicted"/>
<gene>
    <name evidence="2" type="ORF">D2N39_12635</name>
</gene>
<comment type="caution">
    <text evidence="2">The sequence shown here is derived from an EMBL/GenBank/DDBJ whole genome shotgun (WGS) entry which is preliminary data.</text>
</comment>